<dbReference type="EMBL" id="JAEFCI010011717">
    <property type="protein sequence ID" value="KAG5456456.1"/>
    <property type="molecule type" value="Genomic_DNA"/>
</dbReference>
<sequence>MIACNLEANSKAERGHQPIIAALQRLACERGEDWAALLPSALWADRSTTGRMTGYSTAYLMHGDHMNLPVADSILAWTTLS</sequence>
<protein>
    <submittedName>
        <fullName evidence="1">Uncharacterized protein</fullName>
    </submittedName>
</protein>
<gene>
    <name evidence="1" type="ORF">BJ554DRAFT_3802</name>
</gene>
<accession>A0A8H8DFP1</accession>
<name>A0A8H8DFP1_9FUNG</name>
<dbReference type="OrthoDB" id="444848at2759"/>
<comment type="caution">
    <text evidence="1">The sequence shown here is derived from an EMBL/GenBank/DDBJ whole genome shotgun (WGS) entry which is preliminary data.</text>
</comment>
<dbReference type="Proteomes" id="UP000673691">
    <property type="component" value="Unassembled WGS sequence"/>
</dbReference>
<dbReference type="AlphaFoldDB" id="A0A8H8DFP1"/>
<organism evidence="1 2">
    <name type="scientific">Olpidium bornovanus</name>
    <dbReference type="NCBI Taxonomy" id="278681"/>
    <lineage>
        <taxon>Eukaryota</taxon>
        <taxon>Fungi</taxon>
        <taxon>Fungi incertae sedis</taxon>
        <taxon>Olpidiomycota</taxon>
        <taxon>Olpidiomycotina</taxon>
        <taxon>Olpidiomycetes</taxon>
        <taxon>Olpidiales</taxon>
        <taxon>Olpidiaceae</taxon>
        <taxon>Olpidium</taxon>
    </lineage>
</organism>
<evidence type="ECO:0000313" key="1">
    <source>
        <dbReference type="EMBL" id="KAG5456456.1"/>
    </source>
</evidence>
<keyword evidence="2" id="KW-1185">Reference proteome</keyword>
<reference evidence="1 2" key="1">
    <citation type="journal article" name="Sci. Rep.">
        <title>Genome-scale phylogenetic analyses confirm Olpidium as the closest living zoosporic fungus to the non-flagellated, terrestrial fungi.</title>
        <authorList>
            <person name="Chang Y."/>
            <person name="Rochon D."/>
            <person name="Sekimoto S."/>
            <person name="Wang Y."/>
            <person name="Chovatia M."/>
            <person name="Sandor L."/>
            <person name="Salamov A."/>
            <person name="Grigoriev I.V."/>
            <person name="Stajich J.E."/>
            <person name="Spatafora J.W."/>
        </authorList>
    </citation>
    <scope>NUCLEOTIDE SEQUENCE [LARGE SCALE GENOMIC DNA]</scope>
    <source>
        <strain evidence="1">S191</strain>
    </source>
</reference>
<dbReference type="InterPro" id="IPR036397">
    <property type="entry name" value="RNaseH_sf"/>
</dbReference>
<dbReference type="GO" id="GO:0003676">
    <property type="term" value="F:nucleic acid binding"/>
    <property type="evidence" value="ECO:0007669"/>
    <property type="project" value="InterPro"/>
</dbReference>
<dbReference type="Gene3D" id="3.30.420.10">
    <property type="entry name" value="Ribonuclease H-like superfamily/Ribonuclease H"/>
    <property type="match status" value="1"/>
</dbReference>
<evidence type="ECO:0000313" key="2">
    <source>
        <dbReference type="Proteomes" id="UP000673691"/>
    </source>
</evidence>
<proteinExistence type="predicted"/>